<comment type="caution">
    <text evidence="1">The sequence shown here is derived from an EMBL/GenBank/DDBJ whole genome shotgun (WGS) entry which is preliminary data.</text>
</comment>
<sequence>MAVIVINILKIPTIKTRLQIPDYAVKTETKFSKESRKDSVLSTITSTYKEKRIKATISDAESINARAFHEAGRAKIVKTFKYDPTKAVKSS</sequence>
<protein>
    <submittedName>
        <fullName evidence="1">Uncharacterized protein</fullName>
    </submittedName>
</protein>
<dbReference type="Proteomes" id="UP000593567">
    <property type="component" value="Unassembled WGS sequence"/>
</dbReference>
<evidence type="ECO:0000313" key="2">
    <source>
        <dbReference type="Proteomes" id="UP000593567"/>
    </source>
</evidence>
<dbReference type="AlphaFoldDB" id="A0A7J7KC64"/>
<accession>A0A7J7KC64</accession>
<reference evidence="1" key="1">
    <citation type="submission" date="2020-06" db="EMBL/GenBank/DDBJ databases">
        <title>Draft genome of Bugula neritina, a colonial animal packing powerful symbionts and potential medicines.</title>
        <authorList>
            <person name="Rayko M."/>
        </authorList>
    </citation>
    <scope>NUCLEOTIDE SEQUENCE [LARGE SCALE GENOMIC DNA]</scope>
    <source>
        <strain evidence="1">Kwan_BN1</strain>
    </source>
</reference>
<gene>
    <name evidence="1" type="ORF">EB796_005473</name>
</gene>
<organism evidence="1 2">
    <name type="scientific">Bugula neritina</name>
    <name type="common">Brown bryozoan</name>
    <name type="synonym">Sertularia neritina</name>
    <dbReference type="NCBI Taxonomy" id="10212"/>
    <lineage>
        <taxon>Eukaryota</taxon>
        <taxon>Metazoa</taxon>
        <taxon>Spiralia</taxon>
        <taxon>Lophotrochozoa</taxon>
        <taxon>Bryozoa</taxon>
        <taxon>Gymnolaemata</taxon>
        <taxon>Cheilostomatida</taxon>
        <taxon>Flustrina</taxon>
        <taxon>Buguloidea</taxon>
        <taxon>Bugulidae</taxon>
        <taxon>Bugula</taxon>
    </lineage>
</organism>
<evidence type="ECO:0000313" key="1">
    <source>
        <dbReference type="EMBL" id="KAF6036232.1"/>
    </source>
</evidence>
<proteinExistence type="predicted"/>
<name>A0A7J7KC64_BUGNE</name>
<dbReference type="EMBL" id="VXIV02000760">
    <property type="protein sequence ID" value="KAF6036232.1"/>
    <property type="molecule type" value="Genomic_DNA"/>
</dbReference>
<keyword evidence="2" id="KW-1185">Reference proteome</keyword>